<keyword evidence="3" id="KW-0413">Isomerase</keyword>
<sequence>DIVYHLGEYSRTASSLDEPDVVFDLNIVGTFGVLEHWRKRKYKLIYAGSSTKFVGARKDGVVGRDLAPYNWMKAANTELLHNYGRWYDIPYSITYFYNVYGHGERAGQFDGAYGTVVETFKQCYLNNKPCFINGTGKQTRAFTHIDDTIDALLLIGEKGVSDEYAISAKEVYSLLELAQMFGIKTEFKPATRSTRSSGASDTTKLERLGWKQRHTLEDYIEQIKRISEK</sequence>
<dbReference type="InterPro" id="IPR001509">
    <property type="entry name" value="Epimerase_deHydtase"/>
</dbReference>
<dbReference type="GO" id="GO:0003978">
    <property type="term" value="F:UDP-glucose 4-epimerase activity"/>
    <property type="evidence" value="ECO:0007669"/>
    <property type="project" value="UniProtKB-EC"/>
</dbReference>
<dbReference type="Gene3D" id="3.90.25.10">
    <property type="entry name" value="UDP-galactose 4-epimerase, domain 1"/>
    <property type="match status" value="1"/>
</dbReference>
<evidence type="ECO:0000259" key="2">
    <source>
        <dbReference type="Pfam" id="PF01370"/>
    </source>
</evidence>
<protein>
    <submittedName>
        <fullName evidence="3">UDP-glucose 4-epimerase</fullName>
        <ecNumber evidence="3">5.1.3.2</ecNumber>
    </submittedName>
</protein>
<gene>
    <name evidence="3" type="ORF">MNBD_CPR01-128</name>
</gene>
<reference evidence="3" key="1">
    <citation type="submission" date="2018-06" db="EMBL/GenBank/DDBJ databases">
        <authorList>
            <person name="Zhirakovskaya E."/>
        </authorList>
    </citation>
    <scope>NUCLEOTIDE SEQUENCE</scope>
</reference>
<feature type="domain" description="NAD-dependent epimerase/dehydratase" evidence="2">
    <location>
        <begin position="1"/>
        <end position="160"/>
    </location>
</feature>
<evidence type="ECO:0000313" key="3">
    <source>
        <dbReference type="EMBL" id="VAW32811.1"/>
    </source>
</evidence>
<proteinExistence type="inferred from homology"/>
<feature type="non-terminal residue" evidence="3">
    <location>
        <position position="1"/>
    </location>
</feature>
<dbReference type="SUPFAM" id="SSF51735">
    <property type="entry name" value="NAD(P)-binding Rossmann-fold domains"/>
    <property type="match status" value="1"/>
</dbReference>
<dbReference type="InterPro" id="IPR036291">
    <property type="entry name" value="NAD(P)-bd_dom_sf"/>
</dbReference>
<dbReference type="PANTHER" id="PTHR43000">
    <property type="entry name" value="DTDP-D-GLUCOSE 4,6-DEHYDRATASE-RELATED"/>
    <property type="match status" value="1"/>
</dbReference>
<name>A0A3B0UNR6_9ZZZZ</name>
<dbReference type="AlphaFoldDB" id="A0A3B0UNR6"/>
<dbReference type="EMBL" id="UOEV01000068">
    <property type="protein sequence ID" value="VAW32811.1"/>
    <property type="molecule type" value="Genomic_DNA"/>
</dbReference>
<dbReference type="Pfam" id="PF01370">
    <property type="entry name" value="Epimerase"/>
    <property type="match status" value="1"/>
</dbReference>
<dbReference type="Gene3D" id="3.40.50.720">
    <property type="entry name" value="NAD(P)-binding Rossmann-like Domain"/>
    <property type="match status" value="1"/>
</dbReference>
<accession>A0A3B0UNR6</accession>
<comment type="similarity">
    <text evidence="1">Belongs to the NAD(P)-dependent epimerase/dehydratase family.</text>
</comment>
<evidence type="ECO:0000256" key="1">
    <source>
        <dbReference type="ARBA" id="ARBA00007637"/>
    </source>
</evidence>
<organism evidence="3">
    <name type="scientific">hydrothermal vent metagenome</name>
    <dbReference type="NCBI Taxonomy" id="652676"/>
    <lineage>
        <taxon>unclassified sequences</taxon>
        <taxon>metagenomes</taxon>
        <taxon>ecological metagenomes</taxon>
    </lineage>
</organism>
<dbReference type="EC" id="5.1.3.2" evidence="3"/>